<evidence type="ECO:0000256" key="5">
    <source>
        <dbReference type="SAM" id="MobiDB-lite"/>
    </source>
</evidence>
<evidence type="ECO:0000256" key="1">
    <source>
        <dbReference type="ARBA" id="ARBA00022723"/>
    </source>
</evidence>
<comment type="caution">
    <text evidence="7">The sequence shown here is derived from an EMBL/GenBank/DDBJ whole genome shotgun (WGS) entry which is preliminary data.</text>
</comment>
<accession>A0ABY6UFC4</accession>
<dbReference type="PROSITE" id="PS50865">
    <property type="entry name" value="ZF_MYND_2"/>
    <property type="match status" value="1"/>
</dbReference>
<evidence type="ECO:0000256" key="3">
    <source>
        <dbReference type="ARBA" id="ARBA00022833"/>
    </source>
</evidence>
<keyword evidence="1" id="KW-0479">Metal-binding</keyword>
<dbReference type="SUPFAM" id="SSF144232">
    <property type="entry name" value="HIT/MYND zinc finger-like"/>
    <property type="match status" value="1"/>
</dbReference>
<dbReference type="Proteomes" id="UP000766486">
    <property type="component" value="Unassembled WGS sequence"/>
</dbReference>
<feature type="domain" description="MYND-type" evidence="6">
    <location>
        <begin position="18"/>
        <end position="58"/>
    </location>
</feature>
<evidence type="ECO:0000259" key="6">
    <source>
        <dbReference type="PROSITE" id="PS50865"/>
    </source>
</evidence>
<keyword evidence="2 4" id="KW-0863">Zinc-finger</keyword>
<feature type="compositionally biased region" description="Acidic residues" evidence="5">
    <location>
        <begin position="453"/>
        <end position="476"/>
    </location>
</feature>
<gene>
    <name evidence="7" type="ORF">CLO192961_LOCUS252376</name>
</gene>
<evidence type="ECO:0000256" key="4">
    <source>
        <dbReference type="PROSITE-ProRule" id="PRU00134"/>
    </source>
</evidence>
<name>A0ABY6UFC4_BIOOC</name>
<dbReference type="Gene3D" id="6.10.140.2220">
    <property type="match status" value="1"/>
</dbReference>
<keyword evidence="3" id="KW-0862">Zinc</keyword>
<dbReference type="InterPro" id="IPR002893">
    <property type="entry name" value="Znf_MYND"/>
</dbReference>
<feature type="region of interest" description="Disordered" evidence="5">
    <location>
        <begin position="452"/>
        <end position="487"/>
    </location>
</feature>
<evidence type="ECO:0000313" key="8">
    <source>
        <dbReference type="Proteomes" id="UP000766486"/>
    </source>
</evidence>
<dbReference type="Pfam" id="PF01753">
    <property type="entry name" value="zf-MYND"/>
    <property type="match status" value="1"/>
</dbReference>
<protein>
    <recommendedName>
        <fullName evidence="6">MYND-type domain-containing protein</fullName>
    </recommendedName>
</protein>
<dbReference type="EMBL" id="CABFNS010000798">
    <property type="protein sequence ID" value="VUC29322.1"/>
    <property type="molecule type" value="Genomic_DNA"/>
</dbReference>
<organism evidence="7 8">
    <name type="scientific">Bionectria ochroleuca</name>
    <name type="common">Gliocladium roseum</name>
    <dbReference type="NCBI Taxonomy" id="29856"/>
    <lineage>
        <taxon>Eukaryota</taxon>
        <taxon>Fungi</taxon>
        <taxon>Dikarya</taxon>
        <taxon>Ascomycota</taxon>
        <taxon>Pezizomycotina</taxon>
        <taxon>Sordariomycetes</taxon>
        <taxon>Hypocreomycetidae</taxon>
        <taxon>Hypocreales</taxon>
        <taxon>Bionectriaceae</taxon>
        <taxon>Clonostachys</taxon>
    </lineage>
</organism>
<evidence type="ECO:0000313" key="7">
    <source>
        <dbReference type="EMBL" id="VUC29322.1"/>
    </source>
</evidence>
<evidence type="ECO:0000256" key="2">
    <source>
        <dbReference type="ARBA" id="ARBA00022771"/>
    </source>
</evidence>
<keyword evidence="8" id="KW-1185">Reference proteome</keyword>
<reference evidence="7 8" key="1">
    <citation type="submission" date="2019-06" db="EMBL/GenBank/DDBJ databases">
        <authorList>
            <person name="Broberg M."/>
        </authorList>
    </citation>
    <scope>NUCLEOTIDE SEQUENCE [LARGE SCALE GENOMIC DNA]</scope>
</reference>
<proteinExistence type="predicted"/>
<sequence length="495" mass="56066">MPDHTEIKYIPGPLVHRCQRCKKPGAGEELLQCNGCQVVRYCSVEHHEADRPSHQSLCDSIKGARLDVAKQEGLIRNATPDTTTPENAFETHVGFFWGVPGTQDYLEATYNLAVSHLHIVGTLDGSREALAQMIHMLSLDRIDSCHVRDVIPHVMLRLGLDQGSCEIIRNCPPSEKGLLGTAEKTDVFGCAESILGQRPNLDHAVASLLLMLKLLVDVINAQKARKVLSLLPLPVEIRNHIEKMVVRSHLSEDLYRETTQALVQRQTKIVARIREYSSVVKGISKGFMSQLLDPDKSLSDEICSDDPLSWYRAATVVKHSYSVWCGTEGVLPLIGDALVLAAKDWMLKREKLKQLERSGPGYNARELARDLIQDGIWRCLEWAVKDATHLGPPSERPSEGYLKNRGKFWDRYLVDEEFESMLEREFFSDEELDGMLEDEILSARRRLAIEEALGYEDDEDNEDDEDEEDDEGEDYGEWGTFDNPWHPDFDMIIIE</sequence>